<dbReference type="InterPro" id="IPR008480">
    <property type="entry name" value="DUF761_pln"/>
</dbReference>
<accession>A0A7I8LHP5</accession>
<proteinExistence type="predicted"/>
<reference evidence="1" key="1">
    <citation type="submission" date="2020-02" db="EMBL/GenBank/DDBJ databases">
        <authorList>
            <person name="Scholz U."/>
            <person name="Mascher M."/>
            <person name="Fiebig A."/>
        </authorList>
    </citation>
    <scope>NUCLEOTIDE SEQUENCE</scope>
</reference>
<name>A0A7I8LHP5_SPIIN</name>
<sequence length="172" mass="19012">MGAGIPMPLRRLKGAVEKVKFLLSTNLTRWLYSGGAVASRQQRRLSFKEPYGLLDVVSIIDSEEFYDAASPQCPSDASTPRILGRTMSSVWSEISRNSGAAMDEALRTTSGSPPRADDVDDRTENFIAIFRRHLEVERQISLELRYCMSNSFEGDLTGMTPPPPPPPLPPVV</sequence>
<protein>
    <submittedName>
        <fullName evidence="1">Uncharacterized protein</fullName>
    </submittedName>
</protein>
<keyword evidence="2" id="KW-1185">Reference proteome</keyword>
<evidence type="ECO:0000313" key="1">
    <source>
        <dbReference type="EMBL" id="CAA7409362.1"/>
    </source>
</evidence>
<organism evidence="1 2">
    <name type="scientific">Spirodela intermedia</name>
    <name type="common">Intermediate duckweed</name>
    <dbReference type="NCBI Taxonomy" id="51605"/>
    <lineage>
        <taxon>Eukaryota</taxon>
        <taxon>Viridiplantae</taxon>
        <taxon>Streptophyta</taxon>
        <taxon>Embryophyta</taxon>
        <taxon>Tracheophyta</taxon>
        <taxon>Spermatophyta</taxon>
        <taxon>Magnoliopsida</taxon>
        <taxon>Liliopsida</taxon>
        <taxon>Araceae</taxon>
        <taxon>Lemnoideae</taxon>
        <taxon>Spirodela</taxon>
    </lineage>
</organism>
<gene>
    <name evidence="1" type="ORF">SI8410_16020040</name>
</gene>
<dbReference type="OrthoDB" id="1682876at2759"/>
<dbReference type="Proteomes" id="UP000663760">
    <property type="component" value="Chromosome 16"/>
</dbReference>
<dbReference type="EMBL" id="LR746279">
    <property type="protein sequence ID" value="CAA7409362.1"/>
    <property type="molecule type" value="Genomic_DNA"/>
</dbReference>
<dbReference type="Pfam" id="PF05553">
    <property type="entry name" value="DUF761"/>
    <property type="match status" value="1"/>
</dbReference>
<dbReference type="AlphaFoldDB" id="A0A7I8LHP5"/>
<evidence type="ECO:0000313" key="2">
    <source>
        <dbReference type="Proteomes" id="UP000663760"/>
    </source>
</evidence>